<dbReference type="GO" id="GO:0050660">
    <property type="term" value="F:flavin adenine dinucleotide binding"/>
    <property type="evidence" value="ECO:0007669"/>
    <property type="project" value="TreeGrafter"/>
</dbReference>
<comment type="similarity">
    <text evidence="1">Belongs to the TPP enzyme family.</text>
</comment>
<dbReference type="InterPro" id="IPR045229">
    <property type="entry name" value="TPP_enz"/>
</dbReference>
<dbReference type="PANTHER" id="PTHR18968">
    <property type="entry name" value="THIAMINE PYROPHOSPHATE ENZYMES"/>
    <property type="match status" value="1"/>
</dbReference>
<dbReference type="CDD" id="cd07035">
    <property type="entry name" value="TPP_PYR_POX_like"/>
    <property type="match status" value="1"/>
</dbReference>
<name>X1IDN6_9ZZZZ</name>
<dbReference type="SUPFAM" id="SSF52518">
    <property type="entry name" value="Thiamin diphosphate-binding fold (THDP-binding)"/>
    <property type="match status" value="1"/>
</dbReference>
<dbReference type="Pfam" id="PF02776">
    <property type="entry name" value="TPP_enzyme_N"/>
    <property type="match status" value="1"/>
</dbReference>
<evidence type="ECO:0000256" key="1">
    <source>
        <dbReference type="ARBA" id="ARBA00007812"/>
    </source>
</evidence>
<evidence type="ECO:0000259" key="2">
    <source>
        <dbReference type="Pfam" id="PF02776"/>
    </source>
</evidence>
<dbReference type="EMBL" id="BARU01039382">
    <property type="protein sequence ID" value="GAH80496.1"/>
    <property type="molecule type" value="Genomic_DNA"/>
</dbReference>
<protein>
    <recommendedName>
        <fullName evidence="2">Thiamine pyrophosphate enzyme N-terminal TPP-binding domain-containing protein</fullName>
    </recommendedName>
</protein>
<dbReference type="InterPro" id="IPR029061">
    <property type="entry name" value="THDP-binding"/>
</dbReference>
<dbReference type="Gene3D" id="3.40.50.970">
    <property type="match status" value="1"/>
</dbReference>
<dbReference type="AlphaFoldDB" id="X1IDN6"/>
<dbReference type="GO" id="GO:0005948">
    <property type="term" value="C:acetolactate synthase complex"/>
    <property type="evidence" value="ECO:0007669"/>
    <property type="project" value="TreeGrafter"/>
</dbReference>
<feature type="domain" description="Thiamine pyrophosphate enzyme N-terminal TPP-binding" evidence="2">
    <location>
        <begin position="7"/>
        <end position="63"/>
    </location>
</feature>
<gene>
    <name evidence="3" type="ORF">S03H2_61048</name>
</gene>
<dbReference type="PANTHER" id="PTHR18968:SF13">
    <property type="entry name" value="ACETOLACTATE SYNTHASE CATALYTIC SUBUNIT, MITOCHONDRIAL"/>
    <property type="match status" value="1"/>
</dbReference>
<accession>X1IDN6</accession>
<comment type="caution">
    <text evidence="3">The sequence shown here is derived from an EMBL/GenBank/DDBJ whole genome shotgun (WGS) entry which is preliminary data.</text>
</comment>
<dbReference type="GO" id="GO:0030976">
    <property type="term" value="F:thiamine pyrophosphate binding"/>
    <property type="evidence" value="ECO:0007669"/>
    <property type="project" value="InterPro"/>
</dbReference>
<organism evidence="3">
    <name type="scientific">marine sediment metagenome</name>
    <dbReference type="NCBI Taxonomy" id="412755"/>
    <lineage>
        <taxon>unclassified sequences</taxon>
        <taxon>metagenomes</taxon>
        <taxon>ecological metagenomes</taxon>
    </lineage>
</organism>
<dbReference type="GO" id="GO:0009099">
    <property type="term" value="P:L-valine biosynthetic process"/>
    <property type="evidence" value="ECO:0007669"/>
    <property type="project" value="TreeGrafter"/>
</dbReference>
<evidence type="ECO:0000313" key="3">
    <source>
        <dbReference type="EMBL" id="GAH80496.1"/>
    </source>
</evidence>
<reference evidence="3" key="1">
    <citation type="journal article" date="2014" name="Front. Microbiol.">
        <title>High frequency of phylogenetically diverse reductive dehalogenase-homologous genes in deep subseafloor sedimentary metagenomes.</title>
        <authorList>
            <person name="Kawai M."/>
            <person name="Futagami T."/>
            <person name="Toyoda A."/>
            <person name="Takaki Y."/>
            <person name="Nishi S."/>
            <person name="Hori S."/>
            <person name="Arai W."/>
            <person name="Tsubouchi T."/>
            <person name="Morono Y."/>
            <person name="Uchiyama I."/>
            <person name="Ito T."/>
            <person name="Fujiyama A."/>
            <person name="Inagaki F."/>
            <person name="Takami H."/>
        </authorList>
    </citation>
    <scope>NUCLEOTIDE SEQUENCE</scope>
    <source>
        <strain evidence="3">Expedition CK06-06</strain>
    </source>
</reference>
<sequence length="63" mass="6882">MSNQVLNGGDLVVKCLLKEGVTKIFGLVGGELLKIYDAIERWGREEGINTVMVRHEQAGGHMA</sequence>
<feature type="non-terminal residue" evidence="3">
    <location>
        <position position="63"/>
    </location>
</feature>
<dbReference type="InterPro" id="IPR012001">
    <property type="entry name" value="Thiamin_PyroP_enz_TPP-bd_dom"/>
</dbReference>
<dbReference type="GO" id="GO:0009097">
    <property type="term" value="P:isoleucine biosynthetic process"/>
    <property type="evidence" value="ECO:0007669"/>
    <property type="project" value="TreeGrafter"/>
</dbReference>
<proteinExistence type="inferred from homology"/>
<dbReference type="GO" id="GO:0003984">
    <property type="term" value="F:acetolactate synthase activity"/>
    <property type="evidence" value="ECO:0007669"/>
    <property type="project" value="TreeGrafter"/>
</dbReference>